<accession>A0A433DEG5</accession>
<protein>
    <submittedName>
        <fullName evidence="1">Uncharacterized protein</fullName>
    </submittedName>
</protein>
<keyword evidence="2" id="KW-1185">Reference proteome</keyword>
<comment type="caution">
    <text evidence="1">The sequence shown here is derived from an EMBL/GenBank/DDBJ whole genome shotgun (WGS) entry which is preliminary data.</text>
</comment>
<evidence type="ECO:0000313" key="2">
    <source>
        <dbReference type="Proteomes" id="UP000268093"/>
    </source>
</evidence>
<reference evidence="1 2" key="1">
    <citation type="journal article" date="2018" name="New Phytol.">
        <title>Phylogenomics of Endogonaceae and evolution of mycorrhizas within Mucoromycota.</title>
        <authorList>
            <person name="Chang Y."/>
            <person name="Desiro A."/>
            <person name="Na H."/>
            <person name="Sandor L."/>
            <person name="Lipzen A."/>
            <person name="Clum A."/>
            <person name="Barry K."/>
            <person name="Grigoriev I.V."/>
            <person name="Martin F.M."/>
            <person name="Stajich J.E."/>
            <person name="Smith M.E."/>
            <person name="Bonito G."/>
            <person name="Spatafora J.W."/>
        </authorList>
    </citation>
    <scope>NUCLEOTIDE SEQUENCE [LARGE SCALE GENOMIC DNA]</scope>
    <source>
        <strain evidence="1 2">GMNB39</strain>
    </source>
</reference>
<gene>
    <name evidence="1" type="ORF">BC936DRAFT_142954</name>
</gene>
<dbReference type="EMBL" id="RBNI01002470">
    <property type="protein sequence ID" value="RUP49252.1"/>
    <property type="molecule type" value="Genomic_DNA"/>
</dbReference>
<dbReference type="AlphaFoldDB" id="A0A433DEG5"/>
<evidence type="ECO:0000313" key="1">
    <source>
        <dbReference type="EMBL" id="RUP49252.1"/>
    </source>
</evidence>
<sequence>MWCGVSFHAGHHDATPFPHPAPTSIPRNGTMCASTTAFIYVFKDDRPLLAEPTDVTTATFASLRSEISAALANEDAFVVPRPAGLFAVPRAREGVTRVTGDRVWVQSANRIGQGARPGEKGFEPSDPWVFVHVDGDPAWAFERTGEMRSYADVRRVLEEEVRMEEGFKFVIKKWGKFEIRRAREADILIESEVNVMSAKGAETAADCDIVKVEKKTEVKIEPEKSSGSARVNNEMDNAMDVGESMQNERKRRISAVIEPSRAFRPRPFRGLAPKGSHVSRSVRRCSTFGVPYSTFLWDEDPRDDDYQADITVTKRARSQNETREMTTCHACRRVCYALFLYDWCTRYTGYNLTRTDRSHFHTDTGRKPRRPSRCTNTLSGGSRCTVMIDEACLQRRCVGDCNCTICLRNRGVRLADLSHRLCETYGAQSLRELVLAHPECLLPLDADPLACEDFSEGWKFGLIWWWEFFYMFLISTMSALAKLKASTVPPLAKQTNRKRMAPVPPSL</sequence>
<name>A0A433DEG5_9FUNG</name>
<organism evidence="1 2">
    <name type="scientific">Jimgerdemannia flammicorona</name>
    <dbReference type="NCBI Taxonomy" id="994334"/>
    <lineage>
        <taxon>Eukaryota</taxon>
        <taxon>Fungi</taxon>
        <taxon>Fungi incertae sedis</taxon>
        <taxon>Mucoromycota</taxon>
        <taxon>Mucoromycotina</taxon>
        <taxon>Endogonomycetes</taxon>
        <taxon>Endogonales</taxon>
        <taxon>Endogonaceae</taxon>
        <taxon>Jimgerdemannia</taxon>
    </lineage>
</organism>
<proteinExistence type="predicted"/>
<dbReference type="Proteomes" id="UP000268093">
    <property type="component" value="Unassembled WGS sequence"/>
</dbReference>